<name>A0A061R8B3_9CHLO</name>
<dbReference type="AlphaFoldDB" id="A0A061R8B3"/>
<evidence type="ECO:0000313" key="1">
    <source>
        <dbReference type="EMBL" id="JAC68203.1"/>
    </source>
</evidence>
<dbReference type="EMBL" id="GBEZ01018210">
    <property type="protein sequence ID" value="JAC68203.1"/>
    <property type="molecule type" value="Transcribed_RNA"/>
</dbReference>
<sequence length="185" mass="20212">MATNESEISSEIYSSFGVLSSELVSEILALACNSEVLQLCTSHFAKVNSQFQSSCKGALRRCQRLQYVEHTFLLMLAKRGGARKFHKVFKSLMSNTGNLCTVDISGSCSISDEDVLILVVGSSLFGPTTDTSRLFRVVLHENVPVVGPKPESATPSPLPLSKVISQTPRGRLLLLETDVRILFFS</sequence>
<proteinExistence type="predicted"/>
<reference evidence="1" key="1">
    <citation type="submission" date="2014-05" db="EMBL/GenBank/DDBJ databases">
        <title>The transcriptome of the halophilic microalga Tetraselmis sp. GSL018 isolated from the Great Salt Lake, Utah.</title>
        <authorList>
            <person name="Jinkerson R.E."/>
            <person name="D'Adamo S."/>
            <person name="Posewitz M.C."/>
        </authorList>
    </citation>
    <scope>NUCLEOTIDE SEQUENCE</scope>
    <source>
        <strain evidence="1">GSL018</strain>
    </source>
</reference>
<gene>
    <name evidence="1" type="ORF">TSPGSL018_9280</name>
</gene>
<accession>A0A061R8B3</accession>
<organism evidence="1">
    <name type="scientific">Tetraselmis sp. GSL018</name>
    <dbReference type="NCBI Taxonomy" id="582737"/>
    <lineage>
        <taxon>Eukaryota</taxon>
        <taxon>Viridiplantae</taxon>
        <taxon>Chlorophyta</taxon>
        <taxon>core chlorophytes</taxon>
        <taxon>Chlorodendrophyceae</taxon>
        <taxon>Chlorodendrales</taxon>
        <taxon>Chlorodendraceae</taxon>
        <taxon>Tetraselmis</taxon>
    </lineage>
</organism>
<protein>
    <submittedName>
        <fullName evidence="1">Uncharacterized protein</fullName>
    </submittedName>
</protein>